<keyword evidence="1" id="KW-0812">Transmembrane</keyword>
<feature type="transmembrane region" description="Helical" evidence="1">
    <location>
        <begin position="374"/>
        <end position="394"/>
    </location>
</feature>
<dbReference type="Proteomes" id="UP000772434">
    <property type="component" value="Unassembled WGS sequence"/>
</dbReference>
<dbReference type="EMBL" id="JADNRY010000121">
    <property type="protein sequence ID" value="KAF9064522.1"/>
    <property type="molecule type" value="Genomic_DNA"/>
</dbReference>
<gene>
    <name evidence="2" type="ORF">BDP27DRAFT_1333364</name>
</gene>
<evidence type="ECO:0000313" key="2">
    <source>
        <dbReference type="EMBL" id="KAF9064522.1"/>
    </source>
</evidence>
<keyword evidence="3" id="KW-1185">Reference proteome</keyword>
<sequence>MSWSNEVTVIIDNALADITTPDASPMILSSGVSMSWVGLFPNTSSYLGALPQFEAGSPWYNGTLVYANLSNPSFDTTNAIQITYIGAAIAFFGFTPGNNTEFQVELSLAESAAIEPPASNVSFPLPATYCQFYTSPDELLSLQSNVTPSNILVTVPIGLAWDYALVKITNSTDLSGQTILVDDANDEIEWTGNWTVKSDTFLDLGTLASILEIPNNLFPPLQVRPHGNGTHTSTTQGDSFVFQFAGTSISVFGVNTQFPGEGILTMTFTLDDKSTSETFTFQPFPKFLPGFSNFIYFSQDDLTPGNHTLIAEVTQIQGDGISAVIDYLTYAPSWTFLIEKPDFSNLNSTTGGNSSSPMGKVNGTNLTGKEKTGIVTGSVIGGIVILGMICFLFWRRFRFLKRSRTQLRDLHGGLVFEPFPLDIGKTTLRQPPAEPDSGNILTGQILPTDARTHEVPIQSMQDVLDRMARLSADVNRYLQPPAYESEGGGEENNYS</sequence>
<reference evidence="2" key="1">
    <citation type="submission" date="2020-11" db="EMBL/GenBank/DDBJ databases">
        <authorList>
            <consortium name="DOE Joint Genome Institute"/>
            <person name="Ahrendt S."/>
            <person name="Riley R."/>
            <person name="Andreopoulos W."/>
            <person name="Labutti K."/>
            <person name="Pangilinan J."/>
            <person name="Ruiz-Duenas F.J."/>
            <person name="Barrasa J.M."/>
            <person name="Sanchez-Garcia M."/>
            <person name="Camarero S."/>
            <person name="Miyauchi S."/>
            <person name="Serrano A."/>
            <person name="Linde D."/>
            <person name="Babiker R."/>
            <person name="Drula E."/>
            <person name="Ayuso-Fernandez I."/>
            <person name="Pacheco R."/>
            <person name="Padilla G."/>
            <person name="Ferreira P."/>
            <person name="Barriuso J."/>
            <person name="Kellner H."/>
            <person name="Castanera R."/>
            <person name="Alfaro M."/>
            <person name="Ramirez L."/>
            <person name="Pisabarro A.G."/>
            <person name="Kuo A."/>
            <person name="Tritt A."/>
            <person name="Lipzen A."/>
            <person name="He G."/>
            <person name="Yan M."/>
            <person name="Ng V."/>
            <person name="Cullen D."/>
            <person name="Martin F."/>
            <person name="Rosso M.-N."/>
            <person name="Henrissat B."/>
            <person name="Hibbett D."/>
            <person name="Martinez A.T."/>
            <person name="Grigoriev I.V."/>
        </authorList>
    </citation>
    <scope>NUCLEOTIDE SEQUENCE</scope>
    <source>
        <strain evidence="2">AH 40177</strain>
    </source>
</reference>
<accession>A0A9P5PJT5</accession>
<proteinExistence type="predicted"/>
<comment type="caution">
    <text evidence="2">The sequence shown here is derived from an EMBL/GenBank/DDBJ whole genome shotgun (WGS) entry which is preliminary data.</text>
</comment>
<dbReference type="OrthoDB" id="2756615at2759"/>
<protein>
    <submittedName>
        <fullName evidence="2">Uncharacterized protein</fullName>
    </submittedName>
</protein>
<dbReference type="AlphaFoldDB" id="A0A9P5PJT5"/>
<keyword evidence="1" id="KW-1133">Transmembrane helix</keyword>
<name>A0A9P5PJT5_9AGAR</name>
<organism evidence="2 3">
    <name type="scientific">Rhodocollybia butyracea</name>
    <dbReference type="NCBI Taxonomy" id="206335"/>
    <lineage>
        <taxon>Eukaryota</taxon>
        <taxon>Fungi</taxon>
        <taxon>Dikarya</taxon>
        <taxon>Basidiomycota</taxon>
        <taxon>Agaricomycotina</taxon>
        <taxon>Agaricomycetes</taxon>
        <taxon>Agaricomycetidae</taxon>
        <taxon>Agaricales</taxon>
        <taxon>Marasmiineae</taxon>
        <taxon>Omphalotaceae</taxon>
        <taxon>Rhodocollybia</taxon>
    </lineage>
</organism>
<keyword evidence="1" id="KW-0472">Membrane</keyword>
<dbReference type="Gene3D" id="2.60.120.260">
    <property type="entry name" value="Galactose-binding domain-like"/>
    <property type="match status" value="1"/>
</dbReference>
<evidence type="ECO:0000313" key="3">
    <source>
        <dbReference type="Proteomes" id="UP000772434"/>
    </source>
</evidence>
<evidence type="ECO:0000256" key="1">
    <source>
        <dbReference type="SAM" id="Phobius"/>
    </source>
</evidence>